<name>A0ABV8FBF2_9ACTN</name>
<keyword evidence="2" id="KW-1185">Reference proteome</keyword>
<reference evidence="2" key="1">
    <citation type="journal article" date="2019" name="Int. J. Syst. Evol. Microbiol.">
        <title>The Global Catalogue of Microorganisms (GCM) 10K type strain sequencing project: providing services to taxonomists for standard genome sequencing and annotation.</title>
        <authorList>
            <consortium name="The Broad Institute Genomics Platform"/>
            <consortium name="The Broad Institute Genome Sequencing Center for Infectious Disease"/>
            <person name="Wu L."/>
            <person name="Ma J."/>
        </authorList>
    </citation>
    <scope>NUCLEOTIDE SEQUENCE [LARGE SCALE GENOMIC DNA]</scope>
    <source>
        <strain evidence="2">TBRC 7912</strain>
    </source>
</reference>
<organism evidence="1 2">
    <name type="scientific">Streptosporangium jomthongense</name>
    <dbReference type="NCBI Taxonomy" id="1193683"/>
    <lineage>
        <taxon>Bacteria</taxon>
        <taxon>Bacillati</taxon>
        <taxon>Actinomycetota</taxon>
        <taxon>Actinomycetes</taxon>
        <taxon>Streptosporangiales</taxon>
        <taxon>Streptosporangiaceae</taxon>
        <taxon>Streptosporangium</taxon>
    </lineage>
</organism>
<proteinExistence type="predicted"/>
<sequence length="107" mass="11957">MTRMKVRALITLLPPEKGGLTHALPHRTQSLTICAHHREGGVLHNRPFAAAITTDDWKPLTPGDRNHIMTIIVTDDEATEYLRPGERFDLWCGHDVGSGIVSRRVVI</sequence>
<protein>
    <submittedName>
        <fullName evidence="1">Uncharacterized protein</fullName>
    </submittedName>
</protein>
<dbReference type="RefSeq" id="WP_386195266.1">
    <property type="nucleotide sequence ID" value="NZ_JBHSBC010000043.1"/>
</dbReference>
<evidence type="ECO:0000313" key="2">
    <source>
        <dbReference type="Proteomes" id="UP001595698"/>
    </source>
</evidence>
<accession>A0ABV8FBF2</accession>
<dbReference type="EMBL" id="JBHSBC010000043">
    <property type="protein sequence ID" value="MFC3985211.1"/>
    <property type="molecule type" value="Genomic_DNA"/>
</dbReference>
<gene>
    <name evidence="1" type="ORF">ACFOYY_34135</name>
</gene>
<comment type="caution">
    <text evidence="1">The sequence shown here is derived from an EMBL/GenBank/DDBJ whole genome shotgun (WGS) entry which is preliminary data.</text>
</comment>
<dbReference type="Proteomes" id="UP001595698">
    <property type="component" value="Unassembled WGS sequence"/>
</dbReference>
<evidence type="ECO:0000313" key="1">
    <source>
        <dbReference type="EMBL" id="MFC3985211.1"/>
    </source>
</evidence>